<dbReference type="CDD" id="cd08838">
    <property type="entry name" value="ArfGap_AGFG"/>
    <property type="match status" value="1"/>
</dbReference>
<dbReference type="SUPFAM" id="SSF57863">
    <property type="entry name" value="ArfGap/RecO-like zinc finger"/>
    <property type="match status" value="1"/>
</dbReference>
<sequence>MEMAQKRKAEEKNINTIKELAHLPENKKCCECGQIGPTYVDLTVLSFCCTSCSGLLRGLNPPHRVKSINMSTFSNEEVEKLRSGGNEENHKTWMKSYTGPKMSSLKKSDVQDYLIKKYEKKSWYASPSATAASTPRTILKTDGKAAVNSHFDLLSGFSTISEPYPSDAFTSRSDDRAFSPPNFSAPAPPPPMAPPNYLTLSARSQDFPQHAKTTDFSSNLFDDFDEKFSQFNVNGGSNAFGDKIPRSTTMPALPPPVLPQMASRGPPPQPARPHPQQLLQQQQLFQQQQYGNRIPGSLSLGNGLTGLSSQGFGAPSSFSQAQPTINEQINPFNTPAPMASTQATSSRSETDKYSALAELDKIFHTDPKPTTDTNNAWMTAAHSEVSDMRNSKTFDQGFPHSATLQNITAFQSSGFLNSKPVNGQQFSSNNYQLNHTNNIPNSTSWNPFI</sequence>
<keyword evidence="1" id="KW-0479">Metal-binding</keyword>
<dbReference type="EMBL" id="CAJGYM010000016">
    <property type="protein sequence ID" value="CAD6190502.1"/>
    <property type="molecule type" value="Genomic_DNA"/>
</dbReference>
<feature type="region of interest" description="Disordered" evidence="6">
    <location>
        <begin position="257"/>
        <end position="284"/>
    </location>
</feature>
<gene>
    <name evidence="8" type="ORF">CAUJ_LOCUS6421</name>
</gene>
<dbReference type="GO" id="GO:0008270">
    <property type="term" value="F:zinc ion binding"/>
    <property type="evidence" value="ECO:0007669"/>
    <property type="project" value="UniProtKB-KW"/>
</dbReference>
<feature type="region of interest" description="Disordered" evidence="6">
    <location>
        <begin position="165"/>
        <end position="190"/>
    </location>
</feature>
<accession>A0A8S1H5A1</accession>
<dbReference type="Gene3D" id="1.10.220.150">
    <property type="entry name" value="Arf GTPase activating protein"/>
    <property type="match status" value="1"/>
</dbReference>
<dbReference type="InterPro" id="IPR038508">
    <property type="entry name" value="ArfGAP_dom_sf"/>
</dbReference>
<dbReference type="GO" id="GO:0005737">
    <property type="term" value="C:cytoplasm"/>
    <property type="evidence" value="ECO:0007669"/>
    <property type="project" value="TreeGrafter"/>
</dbReference>
<dbReference type="SMART" id="SM00105">
    <property type="entry name" value="ArfGap"/>
    <property type="match status" value="1"/>
</dbReference>
<dbReference type="PROSITE" id="PS50115">
    <property type="entry name" value="ARFGAP"/>
    <property type="match status" value="1"/>
</dbReference>
<dbReference type="Proteomes" id="UP000835052">
    <property type="component" value="Unassembled WGS sequence"/>
</dbReference>
<feature type="compositionally biased region" description="Polar residues" evidence="6">
    <location>
        <begin position="327"/>
        <end position="347"/>
    </location>
</feature>
<dbReference type="GO" id="GO:0016020">
    <property type="term" value="C:membrane"/>
    <property type="evidence" value="ECO:0007669"/>
    <property type="project" value="TreeGrafter"/>
</dbReference>
<evidence type="ECO:0000313" key="8">
    <source>
        <dbReference type="EMBL" id="CAD6190502.1"/>
    </source>
</evidence>
<dbReference type="PRINTS" id="PR00405">
    <property type="entry name" value="REVINTRACTNG"/>
</dbReference>
<evidence type="ECO:0000256" key="4">
    <source>
        <dbReference type="ARBA" id="ARBA00022833"/>
    </source>
</evidence>
<evidence type="ECO:0000313" key="9">
    <source>
        <dbReference type="Proteomes" id="UP000835052"/>
    </source>
</evidence>
<dbReference type="InterPro" id="IPR037278">
    <property type="entry name" value="ARFGAP/RecO"/>
</dbReference>
<evidence type="ECO:0000256" key="3">
    <source>
        <dbReference type="ARBA" id="ARBA00022771"/>
    </source>
</evidence>
<name>A0A8S1H5A1_9PELO</name>
<protein>
    <recommendedName>
        <fullName evidence="7">Arf-GAP domain-containing protein</fullName>
    </recommendedName>
</protein>
<dbReference type="GO" id="GO:0005096">
    <property type="term" value="F:GTPase activator activity"/>
    <property type="evidence" value="ECO:0007669"/>
    <property type="project" value="InterPro"/>
</dbReference>
<dbReference type="OrthoDB" id="6036at2759"/>
<reference evidence="8" key="1">
    <citation type="submission" date="2020-10" db="EMBL/GenBank/DDBJ databases">
        <authorList>
            <person name="Kikuchi T."/>
        </authorList>
    </citation>
    <scope>NUCLEOTIDE SEQUENCE</scope>
    <source>
        <strain evidence="8">NKZ352</strain>
    </source>
</reference>
<comment type="caution">
    <text evidence="8">The sequence shown here is derived from an EMBL/GenBank/DDBJ whole genome shotgun (WGS) entry which is preliminary data.</text>
</comment>
<dbReference type="InterPro" id="IPR001164">
    <property type="entry name" value="ArfGAP_dom"/>
</dbReference>
<keyword evidence="3 5" id="KW-0863">Zinc-finger</keyword>
<organism evidence="8 9">
    <name type="scientific">Caenorhabditis auriculariae</name>
    <dbReference type="NCBI Taxonomy" id="2777116"/>
    <lineage>
        <taxon>Eukaryota</taxon>
        <taxon>Metazoa</taxon>
        <taxon>Ecdysozoa</taxon>
        <taxon>Nematoda</taxon>
        <taxon>Chromadorea</taxon>
        <taxon>Rhabditida</taxon>
        <taxon>Rhabditina</taxon>
        <taxon>Rhabditomorpha</taxon>
        <taxon>Rhabditoidea</taxon>
        <taxon>Rhabditidae</taxon>
        <taxon>Peloderinae</taxon>
        <taxon>Caenorhabditis</taxon>
    </lineage>
</organism>
<keyword evidence="4" id="KW-0862">Zinc</keyword>
<dbReference type="PANTHER" id="PTHR46134:SF3">
    <property type="entry name" value="ARFGAP WITH FG REPEATS 1"/>
    <property type="match status" value="1"/>
</dbReference>
<proteinExistence type="predicted"/>
<keyword evidence="2" id="KW-0677">Repeat</keyword>
<feature type="domain" description="Arf-GAP" evidence="7">
    <location>
        <begin position="11"/>
        <end position="131"/>
    </location>
</feature>
<evidence type="ECO:0000259" key="7">
    <source>
        <dbReference type="PROSITE" id="PS50115"/>
    </source>
</evidence>
<evidence type="ECO:0000256" key="6">
    <source>
        <dbReference type="SAM" id="MobiDB-lite"/>
    </source>
</evidence>
<evidence type="ECO:0000256" key="1">
    <source>
        <dbReference type="ARBA" id="ARBA00022723"/>
    </source>
</evidence>
<feature type="compositionally biased region" description="Low complexity" evidence="6">
    <location>
        <begin position="274"/>
        <end position="284"/>
    </location>
</feature>
<evidence type="ECO:0000256" key="5">
    <source>
        <dbReference type="PROSITE-ProRule" id="PRU00288"/>
    </source>
</evidence>
<dbReference type="InterPro" id="IPR052248">
    <property type="entry name" value="Arf-GAP_FG-repeat_protein"/>
</dbReference>
<dbReference type="Pfam" id="PF01412">
    <property type="entry name" value="ArfGap"/>
    <property type="match status" value="1"/>
</dbReference>
<keyword evidence="9" id="KW-1185">Reference proteome</keyword>
<dbReference type="PANTHER" id="PTHR46134">
    <property type="entry name" value="DRONGO, ISOFORM F"/>
    <property type="match status" value="1"/>
</dbReference>
<evidence type="ECO:0000256" key="2">
    <source>
        <dbReference type="ARBA" id="ARBA00022737"/>
    </source>
</evidence>
<dbReference type="AlphaFoldDB" id="A0A8S1H5A1"/>
<feature type="region of interest" description="Disordered" evidence="6">
    <location>
        <begin position="327"/>
        <end position="351"/>
    </location>
</feature>